<dbReference type="PANTHER" id="PTHR44688:SF16">
    <property type="entry name" value="DNA-BINDING TRANSCRIPTIONAL ACTIVATOR DEVR_DOSR"/>
    <property type="match status" value="1"/>
</dbReference>
<comment type="caution">
    <text evidence="5">The sequence shown here is derived from an EMBL/GenBank/DDBJ whole genome shotgun (WGS) entry which is preliminary data.</text>
</comment>
<evidence type="ECO:0000256" key="3">
    <source>
        <dbReference type="ARBA" id="ARBA00023163"/>
    </source>
</evidence>
<gene>
    <name evidence="5" type="ORF">N180_01315</name>
</gene>
<dbReference type="SMART" id="SM00421">
    <property type="entry name" value="HTH_LUXR"/>
    <property type="match status" value="1"/>
</dbReference>
<dbReference type="Pfam" id="PF00196">
    <property type="entry name" value="GerE"/>
    <property type="match status" value="1"/>
</dbReference>
<sequence length="258" mass="29068">MDTTAAVKNRLSATLLGQDFSCAEQNDSLLGAYKAMAESYAKIDHSVVVLSDFQSNRSYIYAGNFGKVLGLNPGNSMIDSSFEEAIFSKIHPDDLIERHVLELSFFQYQKKQVADQRQKYSTSSRIRISNSQGGFIYTNHRIIYLNSLPNDSVWLSLCVYAPSTYLDPHPGIDGKIINNETGENISFHKYRQFGKMLITKREIEILGLVAKGMSSKQIAGHLHITEYTVRRHRQNLIYKMQVSNASEAVKTAMIMGLI</sequence>
<organism evidence="5 6">
    <name type="scientific">Pedobacter antarcticus 4BY</name>
    <dbReference type="NCBI Taxonomy" id="1358423"/>
    <lineage>
        <taxon>Bacteria</taxon>
        <taxon>Pseudomonadati</taxon>
        <taxon>Bacteroidota</taxon>
        <taxon>Sphingobacteriia</taxon>
        <taxon>Sphingobacteriales</taxon>
        <taxon>Sphingobacteriaceae</taxon>
        <taxon>Pedobacter</taxon>
    </lineage>
</organism>
<protein>
    <submittedName>
        <fullName evidence="5">Histidine kinase</fullName>
    </submittedName>
</protein>
<proteinExistence type="predicted"/>
<reference evidence="5 6" key="1">
    <citation type="journal article" date="1992" name="Int. J. Syst. Bacteriol.">
        <title>Sphingobacterium antarcticus sp. nov. a Psychrotrophic Bacterium from the Soils of Schirmacher Oasis, Antarctica.</title>
        <authorList>
            <person name="Shivaji S."/>
            <person name="Ray M.K."/>
            <person name="Rao N.S."/>
            <person name="Saiserr L."/>
            <person name="Jagannadham M.V."/>
            <person name="Kumar G.S."/>
            <person name="Reddy G."/>
            <person name="Bhargava P.M."/>
        </authorList>
    </citation>
    <scope>NUCLEOTIDE SEQUENCE [LARGE SCALE GENOMIC DNA]</scope>
    <source>
        <strain evidence="5 6">4BY</strain>
    </source>
</reference>
<dbReference type="InterPro" id="IPR000792">
    <property type="entry name" value="Tscrpt_reg_LuxR_C"/>
</dbReference>
<keyword evidence="6" id="KW-1185">Reference proteome</keyword>
<name>A0A081PC79_9SPHI</name>
<evidence type="ECO:0000256" key="2">
    <source>
        <dbReference type="ARBA" id="ARBA00023125"/>
    </source>
</evidence>
<dbReference type="PRINTS" id="PR00038">
    <property type="entry name" value="HTHLUXR"/>
</dbReference>
<dbReference type="OrthoDB" id="965844at2"/>
<dbReference type="PANTHER" id="PTHR44688">
    <property type="entry name" value="DNA-BINDING TRANSCRIPTIONAL ACTIVATOR DEVR_DOSR"/>
    <property type="match status" value="1"/>
</dbReference>
<evidence type="ECO:0000313" key="6">
    <source>
        <dbReference type="Proteomes" id="UP000028007"/>
    </source>
</evidence>
<keyword evidence="1" id="KW-0805">Transcription regulation</keyword>
<dbReference type="SUPFAM" id="SSF46894">
    <property type="entry name" value="C-terminal effector domain of the bipartite response regulators"/>
    <property type="match status" value="1"/>
</dbReference>
<dbReference type="InterPro" id="IPR036388">
    <property type="entry name" value="WH-like_DNA-bd_sf"/>
</dbReference>
<dbReference type="RefSeq" id="WP_037445003.1">
    <property type="nucleotide sequence ID" value="NZ_JNFF01000117.1"/>
</dbReference>
<dbReference type="GO" id="GO:0003677">
    <property type="term" value="F:DNA binding"/>
    <property type="evidence" value="ECO:0007669"/>
    <property type="project" value="UniProtKB-KW"/>
</dbReference>
<dbReference type="GO" id="GO:0016301">
    <property type="term" value="F:kinase activity"/>
    <property type="evidence" value="ECO:0007669"/>
    <property type="project" value="UniProtKB-KW"/>
</dbReference>
<dbReference type="PROSITE" id="PS50043">
    <property type="entry name" value="HTH_LUXR_2"/>
    <property type="match status" value="1"/>
</dbReference>
<evidence type="ECO:0000256" key="1">
    <source>
        <dbReference type="ARBA" id="ARBA00023015"/>
    </source>
</evidence>
<dbReference type="AlphaFoldDB" id="A0A081PC79"/>
<dbReference type="EMBL" id="JNFF01000117">
    <property type="protein sequence ID" value="KEQ28302.1"/>
    <property type="molecule type" value="Genomic_DNA"/>
</dbReference>
<keyword evidence="5" id="KW-0808">Transferase</keyword>
<dbReference type="Proteomes" id="UP000028007">
    <property type="component" value="Unassembled WGS sequence"/>
</dbReference>
<dbReference type="GO" id="GO:0006355">
    <property type="term" value="P:regulation of DNA-templated transcription"/>
    <property type="evidence" value="ECO:0007669"/>
    <property type="project" value="InterPro"/>
</dbReference>
<dbReference type="InterPro" id="IPR016032">
    <property type="entry name" value="Sig_transdc_resp-reg_C-effctor"/>
</dbReference>
<keyword evidence="3" id="KW-0804">Transcription</keyword>
<evidence type="ECO:0000313" key="5">
    <source>
        <dbReference type="EMBL" id="KEQ28302.1"/>
    </source>
</evidence>
<feature type="domain" description="HTH luxR-type" evidence="4">
    <location>
        <begin position="191"/>
        <end position="256"/>
    </location>
</feature>
<dbReference type="CDD" id="cd06170">
    <property type="entry name" value="LuxR_C_like"/>
    <property type="match status" value="1"/>
</dbReference>
<keyword evidence="2" id="KW-0238">DNA-binding</keyword>
<accession>A0A081PC79</accession>
<dbReference type="Gene3D" id="3.30.450.20">
    <property type="entry name" value="PAS domain"/>
    <property type="match status" value="1"/>
</dbReference>
<keyword evidence="5" id="KW-0418">Kinase</keyword>
<dbReference type="eggNOG" id="COG2197">
    <property type="taxonomic scope" value="Bacteria"/>
</dbReference>
<evidence type="ECO:0000259" key="4">
    <source>
        <dbReference type="PROSITE" id="PS50043"/>
    </source>
</evidence>
<dbReference type="Gene3D" id="1.10.10.10">
    <property type="entry name" value="Winged helix-like DNA-binding domain superfamily/Winged helix DNA-binding domain"/>
    <property type="match status" value="1"/>
</dbReference>
<dbReference type="PROSITE" id="PS00622">
    <property type="entry name" value="HTH_LUXR_1"/>
    <property type="match status" value="1"/>
</dbReference>